<evidence type="ECO:0000259" key="2">
    <source>
        <dbReference type="Pfam" id="PF04773"/>
    </source>
</evidence>
<dbReference type="EMBL" id="FWYF01000001">
    <property type="protein sequence ID" value="SMD32959.1"/>
    <property type="molecule type" value="Genomic_DNA"/>
</dbReference>
<dbReference type="Pfam" id="PF04773">
    <property type="entry name" value="FecR"/>
    <property type="match status" value="1"/>
</dbReference>
<dbReference type="Gene3D" id="3.55.50.30">
    <property type="match status" value="1"/>
</dbReference>
<feature type="domain" description="Protein FecR C-terminal" evidence="3">
    <location>
        <begin position="238"/>
        <end position="303"/>
    </location>
</feature>
<dbReference type="InterPro" id="IPR006860">
    <property type="entry name" value="FecR"/>
</dbReference>
<keyword evidence="1" id="KW-0812">Transmembrane</keyword>
<dbReference type="InterPro" id="IPR012373">
    <property type="entry name" value="Ferrdict_sens_TM"/>
</dbReference>
<sequence length="306" mass="34390">MENNHTDKDAILAQWLNGDISADEAKKHLSNDEFLKYTQIVQEVDDWVPNQDTTIFDVQKVLSTKKEAKVITMSTWKYVSVAAAVLLMLFTGPLLYRSITTVSYKTAYGETRVIDLPDGTSTLYLSANSRVKWKKKDWKDGNRKLVLEGKAYLEVPQKGSFDVVTSEGTVSVLGTRFTVYQMEQALHAVCYEGRVRATATKGKSVELNKGEASLLLDGLWSAKQLFDIQYPEWIKDNIAFDNAPLKQVLNELESNFGIAVELGNVNLARRFTGSIPKSNLDQSLKIIFPALGISYRLEDNTLYLSE</sequence>
<accession>A0A1W2G8F1</accession>
<feature type="domain" description="FecR protein" evidence="2">
    <location>
        <begin position="104"/>
        <end position="196"/>
    </location>
</feature>
<dbReference type="OrthoDB" id="1097347at2"/>
<keyword evidence="5" id="KW-1185">Reference proteome</keyword>
<gene>
    <name evidence="4" type="ORF">SAMN04488029_1320</name>
</gene>
<dbReference type="GO" id="GO:0016989">
    <property type="term" value="F:sigma factor antagonist activity"/>
    <property type="evidence" value="ECO:0007669"/>
    <property type="project" value="TreeGrafter"/>
</dbReference>
<dbReference type="AlphaFoldDB" id="A0A1W2G8F1"/>
<dbReference type="Gene3D" id="2.60.120.1440">
    <property type="match status" value="1"/>
</dbReference>
<reference evidence="4 5" key="1">
    <citation type="submission" date="2017-04" db="EMBL/GenBank/DDBJ databases">
        <authorList>
            <person name="Afonso C.L."/>
            <person name="Miller P.J."/>
            <person name="Scott M.A."/>
            <person name="Spackman E."/>
            <person name="Goraichik I."/>
            <person name="Dimitrov K.M."/>
            <person name="Suarez D.L."/>
            <person name="Swayne D.E."/>
        </authorList>
    </citation>
    <scope>NUCLEOTIDE SEQUENCE [LARGE SCALE GENOMIC DNA]</scope>
    <source>
        <strain evidence="4 5">DSM 26133</strain>
    </source>
</reference>
<protein>
    <submittedName>
        <fullName evidence="4">FecR family protein</fullName>
    </submittedName>
</protein>
<dbReference type="RefSeq" id="WP_084371593.1">
    <property type="nucleotide sequence ID" value="NZ_FWYF01000001.1"/>
</dbReference>
<dbReference type="PANTHER" id="PTHR30273">
    <property type="entry name" value="PERIPLASMIC SIGNAL SENSOR AND SIGMA FACTOR ACTIVATOR FECR-RELATED"/>
    <property type="match status" value="1"/>
</dbReference>
<proteinExistence type="predicted"/>
<evidence type="ECO:0000256" key="1">
    <source>
        <dbReference type="SAM" id="Phobius"/>
    </source>
</evidence>
<feature type="transmembrane region" description="Helical" evidence="1">
    <location>
        <begin position="75"/>
        <end position="96"/>
    </location>
</feature>
<evidence type="ECO:0000259" key="3">
    <source>
        <dbReference type="Pfam" id="PF16344"/>
    </source>
</evidence>
<dbReference type="Proteomes" id="UP000192472">
    <property type="component" value="Unassembled WGS sequence"/>
</dbReference>
<name>A0A1W2G8F1_REIFA</name>
<keyword evidence="1" id="KW-1133">Transmembrane helix</keyword>
<dbReference type="PANTHER" id="PTHR30273:SF2">
    <property type="entry name" value="PROTEIN FECR"/>
    <property type="match status" value="1"/>
</dbReference>
<evidence type="ECO:0000313" key="5">
    <source>
        <dbReference type="Proteomes" id="UP000192472"/>
    </source>
</evidence>
<dbReference type="Pfam" id="PF16344">
    <property type="entry name" value="FecR_C"/>
    <property type="match status" value="1"/>
</dbReference>
<evidence type="ECO:0000313" key="4">
    <source>
        <dbReference type="EMBL" id="SMD32959.1"/>
    </source>
</evidence>
<dbReference type="STRING" id="692418.SAMN04488029_1320"/>
<organism evidence="4 5">
    <name type="scientific">Reichenbachiella faecimaris</name>
    <dbReference type="NCBI Taxonomy" id="692418"/>
    <lineage>
        <taxon>Bacteria</taxon>
        <taxon>Pseudomonadati</taxon>
        <taxon>Bacteroidota</taxon>
        <taxon>Cytophagia</taxon>
        <taxon>Cytophagales</taxon>
        <taxon>Reichenbachiellaceae</taxon>
        <taxon>Reichenbachiella</taxon>
    </lineage>
</organism>
<dbReference type="InterPro" id="IPR032508">
    <property type="entry name" value="FecR_C"/>
</dbReference>
<keyword evidence="1" id="KW-0472">Membrane</keyword>